<dbReference type="HOGENOM" id="CLU_813756_0_0_1"/>
<keyword evidence="4" id="KW-1185">Reference proteome</keyword>
<feature type="region of interest" description="Disordered" evidence="1">
    <location>
        <begin position="26"/>
        <end position="67"/>
    </location>
</feature>
<evidence type="ECO:0000313" key="3">
    <source>
        <dbReference type="EMBL" id="EGF83463.1"/>
    </source>
</evidence>
<feature type="compositionally biased region" description="Basic residues" evidence="1">
    <location>
        <begin position="89"/>
        <end position="105"/>
    </location>
</feature>
<proteinExistence type="predicted"/>
<dbReference type="EMBL" id="GL882879">
    <property type="protein sequence ID" value="EGF83463.1"/>
    <property type="molecule type" value="Genomic_DNA"/>
</dbReference>
<dbReference type="InParanoid" id="F4NSY3"/>
<feature type="region of interest" description="Disordered" evidence="1">
    <location>
        <begin position="87"/>
        <end position="110"/>
    </location>
</feature>
<feature type="compositionally biased region" description="Polar residues" evidence="1">
    <location>
        <begin position="26"/>
        <end position="42"/>
    </location>
</feature>
<sequence length="298" mass="34053">MKFTHISVFTIAVLVTSVHGIWPKSRQTPNPVGPSLNSQILPQATGGPERPSTSTTTHDLGGNQGGHSCQSFWSRLKSSKLSKLLCSIGKRRKSGHRKDKKKPKYGRNDGSIDSLLMSLLKLPRFSQSGHQGGAQGSKYLVKENSKQHRRVAKAIEKDMNIKANPQETGFRKDLSVYWSNLGGYEKWIKDILDFNLRFEATSKLTLEFIEDFGLIFEKLLEMIRALRGEFYRQVLRLNKDPSQFEDVIEDILDLVNQFISRQEDAQELFARVFGRHSKIDWYSTNLRPQLILWSESLE</sequence>
<protein>
    <submittedName>
        <fullName evidence="3">Uncharacterized protein</fullName>
    </submittedName>
</protein>
<dbReference type="Proteomes" id="UP000007241">
    <property type="component" value="Unassembled WGS sequence"/>
</dbReference>
<accession>F4NSY3</accession>
<feature type="signal peptide" evidence="2">
    <location>
        <begin position="1"/>
        <end position="20"/>
    </location>
</feature>
<evidence type="ECO:0000256" key="1">
    <source>
        <dbReference type="SAM" id="MobiDB-lite"/>
    </source>
</evidence>
<keyword evidence="2" id="KW-0732">Signal</keyword>
<feature type="chain" id="PRO_5003318622" evidence="2">
    <location>
        <begin position="21"/>
        <end position="298"/>
    </location>
</feature>
<gene>
    <name evidence="3" type="ORF">BATDEDRAFT_85928</name>
</gene>
<dbReference type="AlphaFoldDB" id="F4NSY3"/>
<evidence type="ECO:0000256" key="2">
    <source>
        <dbReference type="SAM" id="SignalP"/>
    </source>
</evidence>
<dbReference type="RefSeq" id="XP_006676103.1">
    <property type="nucleotide sequence ID" value="XM_006676040.1"/>
</dbReference>
<evidence type="ECO:0000313" key="4">
    <source>
        <dbReference type="Proteomes" id="UP000007241"/>
    </source>
</evidence>
<organism evidence="3 4">
    <name type="scientific">Batrachochytrium dendrobatidis (strain JAM81 / FGSC 10211)</name>
    <name type="common">Frog chytrid fungus</name>
    <dbReference type="NCBI Taxonomy" id="684364"/>
    <lineage>
        <taxon>Eukaryota</taxon>
        <taxon>Fungi</taxon>
        <taxon>Fungi incertae sedis</taxon>
        <taxon>Chytridiomycota</taxon>
        <taxon>Chytridiomycota incertae sedis</taxon>
        <taxon>Chytridiomycetes</taxon>
        <taxon>Rhizophydiales</taxon>
        <taxon>Rhizophydiales incertae sedis</taxon>
        <taxon>Batrachochytrium</taxon>
    </lineage>
</organism>
<reference evidence="3 4" key="1">
    <citation type="submission" date="2009-12" db="EMBL/GenBank/DDBJ databases">
        <title>The draft genome of Batrachochytrium dendrobatidis.</title>
        <authorList>
            <consortium name="US DOE Joint Genome Institute (JGI-PGF)"/>
            <person name="Kuo A."/>
            <person name="Salamov A."/>
            <person name="Schmutz J."/>
            <person name="Lucas S."/>
            <person name="Pitluck S."/>
            <person name="Rosenblum E."/>
            <person name="Stajich J."/>
            <person name="Eisen M."/>
            <person name="Grigoriev I.V."/>
        </authorList>
    </citation>
    <scope>NUCLEOTIDE SEQUENCE [LARGE SCALE GENOMIC DNA]</scope>
    <source>
        <strain evidence="4">JAM81 / FGSC 10211</strain>
    </source>
</reference>
<dbReference type="GeneID" id="18242259"/>
<name>F4NSY3_BATDJ</name>